<evidence type="ECO:0000313" key="4">
    <source>
        <dbReference type="EMBL" id="VDI19892.1"/>
    </source>
</evidence>
<dbReference type="EMBL" id="UYJE01003508">
    <property type="protein sequence ID" value="VDI19892.1"/>
    <property type="molecule type" value="Genomic_DNA"/>
</dbReference>
<dbReference type="InterPro" id="IPR032675">
    <property type="entry name" value="LRR_dom_sf"/>
</dbReference>
<dbReference type="Gene3D" id="3.80.10.10">
    <property type="entry name" value="Ribonuclease Inhibitor"/>
    <property type="match status" value="1"/>
</dbReference>
<name>A0A8B6DI02_MYTGA</name>
<gene>
    <name evidence="4" type="ORF">MGAL_10B006866</name>
</gene>
<keyword evidence="3" id="KW-0732">Signal</keyword>
<keyword evidence="1" id="KW-0433">Leucine-rich repeat</keyword>
<sequence length="130" mass="14864">MRTYIIFVMTFGFLYMIKSHVAQKECHKHCKCTIVPSKKRQAICTGRDLHYIPQFPDAITSVIMSGTNLTHIGENGFQNLTGIRLKDLKLHSNLISFIHEYAFVNLKYLASLRIVQETHLEVNVIKVSVG</sequence>
<evidence type="ECO:0000256" key="3">
    <source>
        <dbReference type="SAM" id="SignalP"/>
    </source>
</evidence>
<dbReference type="SUPFAM" id="SSF52058">
    <property type="entry name" value="L domain-like"/>
    <property type="match status" value="1"/>
</dbReference>
<keyword evidence="5" id="KW-1185">Reference proteome</keyword>
<organism evidence="4 5">
    <name type="scientific">Mytilus galloprovincialis</name>
    <name type="common">Mediterranean mussel</name>
    <dbReference type="NCBI Taxonomy" id="29158"/>
    <lineage>
        <taxon>Eukaryota</taxon>
        <taxon>Metazoa</taxon>
        <taxon>Spiralia</taxon>
        <taxon>Lophotrochozoa</taxon>
        <taxon>Mollusca</taxon>
        <taxon>Bivalvia</taxon>
        <taxon>Autobranchia</taxon>
        <taxon>Pteriomorphia</taxon>
        <taxon>Mytilida</taxon>
        <taxon>Mytiloidea</taxon>
        <taxon>Mytilidae</taxon>
        <taxon>Mytilinae</taxon>
        <taxon>Mytilus</taxon>
    </lineage>
</organism>
<evidence type="ECO:0000313" key="5">
    <source>
        <dbReference type="Proteomes" id="UP000596742"/>
    </source>
</evidence>
<feature type="signal peptide" evidence="3">
    <location>
        <begin position="1"/>
        <end position="22"/>
    </location>
</feature>
<dbReference type="PANTHER" id="PTHR24369">
    <property type="entry name" value="ANTIGEN BSP, PUTATIVE-RELATED"/>
    <property type="match status" value="1"/>
</dbReference>
<protein>
    <submittedName>
        <fullName evidence="4">Uncharacterized protein</fullName>
    </submittedName>
</protein>
<dbReference type="GO" id="GO:0005886">
    <property type="term" value="C:plasma membrane"/>
    <property type="evidence" value="ECO:0007669"/>
    <property type="project" value="TreeGrafter"/>
</dbReference>
<accession>A0A8B6DI02</accession>
<dbReference type="AlphaFoldDB" id="A0A8B6DI02"/>
<keyword evidence="2" id="KW-0677">Repeat</keyword>
<evidence type="ECO:0000256" key="2">
    <source>
        <dbReference type="ARBA" id="ARBA00022737"/>
    </source>
</evidence>
<comment type="caution">
    <text evidence="4">The sequence shown here is derived from an EMBL/GenBank/DDBJ whole genome shotgun (WGS) entry which is preliminary data.</text>
</comment>
<feature type="chain" id="PRO_5032624439" evidence="3">
    <location>
        <begin position="23"/>
        <end position="130"/>
    </location>
</feature>
<dbReference type="InterPro" id="IPR050541">
    <property type="entry name" value="LRR_TM_domain-containing"/>
</dbReference>
<dbReference type="InterPro" id="IPR001611">
    <property type="entry name" value="Leu-rich_rpt"/>
</dbReference>
<evidence type="ECO:0000256" key="1">
    <source>
        <dbReference type="ARBA" id="ARBA00022614"/>
    </source>
</evidence>
<dbReference type="PANTHER" id="PTHR24369:SF213">
    <property type="entry name" value="INSULIN LIKE GROWTH FACTOR BINDING PROTEIN ACID LABILE SUBUNIT"/>
    <property type="match status" value="1"/>
</dbReference>
<dbReference type="Proteomes" id="UP000596742">
    <property type="component" value="Unassembled WGS sequence"/>
</dbReference>
<dbReference type="OrthoDB" id="6145776at2759"/>
<reference evidence="4" key="1">
    <citation type="submission" date="2018-11" db="EMBL/GenBank/DDBJ databases">
        <authorList>
            <person name="Alioto T."/>
            <person name="Alioto T."/>
        </authorList>
    </citation>
    <scope>NUCLEOTIDE SEQUENCE</scope>
</reference>
<dbReference type="Pfam" id="PF13855">
    <property type="entry name" value="LRR_8"/>
    <property type="match status" value="1"/>
</dbReference>
<proteinExistence type="predicted"/>